<evidence type="ECO:0000313" key="11">
    <source>
        <dbReference type="Proteomes" id="UP000774326"/>
    </source>
</evidence>
<evidence type="ECO:0000256" key="7">
    <source>
        <dbReference type="ARBA" id="ARBA00023002"/>
    </source>
</evidence>
<evidence type="ECO:0000313" key="10">
    <source>
        <dbReference type="EMBL" id="KAH3674560.1"/>
    </source>
</evidence>
<comment type="pathway">
    <text evidence="2 8">One-carbon metabolism; tetrahydrofolate interconversion.</text>
</comment>
<dbReference type="InterPro" id="IPR004621">
    <property type="entry name" value="Fadh2_euk"/>
</dbReference>
<dbReference type="GO" id="GO:0071949">
    <property type="term" value="F:FAD binding"/>
    <property type="evidence" value="ECO:0007669"/>
    <property type="project" value="TreeGrafter"/>
</dbReference>
<dbReference type="FunFam" id="3.20.20.220:FF:000002">
    <property type="entry name" value="Methylenetetrahydrofolate reductase"/>
    <property type="match status" value="1"/>
</dbReference>
<dbReference type="InterPro" id="IPR029041">
    <property type="entry name" value="FAD-linked_oxidoreductase-like"/>
</dbReference>
<evidence type="ECO:0000256" key="4">
    <source>
        <dbReference type="ARBA" id="ARBA00022630"/>
    </source>
</evidence>
<comment type="cofactor">
    <cofactor evidence="1">
        <name>FAD</name>
        <dbReference type="ChEBI" id="CHEBI:57692"/>
    </cofactor>
</comment>
<organism evidence="10 11">
    <name type="scientific">Wickerhamomyces pijperi</name>
    <name type="common">Yeast</name>
    <name type="synonym">Pichia pijperi</name>
    <dbReference type="NCBI Taxonomy" id="599730"/>
    <lineage>
        <taxon>Eukaryota</taxon>
        <taxon>Fungi</taxon>
        <taxon>Dikarya</taxon>
        <taxon>Ascomycota</taxon>
        <taxon>Saccharomycotina</taxon>
        <taxon>Saccharomycetes</taxon>
        <taxon>Phaffomycetales</taxon>
        <taxon>Wickerhamomycetaceae</taxon>
        <taxon>Wickerhamomyces</taxon>
    </lineage>
</organism>
<evidence type="ECO:0000259" key="9">
    <source>
        <dbReference type="Pfam" id="PF21895"/>
    </source>
</evidence>
<evidence type="ECO:0000256" key="1">
    <source>
        <dbReference type="ARBA" id="ARBA00001974"/>
    </source>
</evidence>
<evidence type="ECO:0000256" key="3">
    <source>
        <dbReference type="ARBA" id="ARBA00006743"/>
    </source>
</evidence>
<name>A0A9P8PN52_WICPI</name>
<dbReference type="PANTHER" id="PTHR45754">
    <property type="entry name" value="METHYLENETETRAHYDROFOLATE REDUCTASE"/>
    <property type="match status" value="1"/>
</dbReference>
<dbReference type="InterPro" id="IPR053806">
    <property type="entry name" value="MTHFR_C"/>
</dbReference>
<dbReference type="Gene3D" id="3.20.20.220">
    <property type="match status" value="1"/>
</dbReference>
<reference evidence="10" key="2">
    <citation type="submission" date="2021-01" db="EMBL/GenBank/DDBJ databases">
        <authorList>
            <person name="Schikora-Tamarit M.A."/>
        </authorList>
    </citation>
    <scope>NUCLEOTIDE SEQUENCE</scope>
    <source>
        <strain evidence="10">CBS2887</strain>
    </source>
</reference>
<evidence type="ECO:0000256" key="6">
    <source>
        <dbReference type="ARBA" id="ARBA00022857"/>
    </source>
</evidence>
<dbReference type="AlphaFoldDB" id="A0A9P8PN52"/>
<dbReference type="PANTHER" id="PTHR45754:SF1">
    <property type="entry name" value="METHYLENETETRAHYDROFOLATE REDUCTASE 1"/>
    <property type="match status" value="1"/>
</dbReference>
<keyword evidence="5" id="KW-0274">FAD</keyword>
<evidence type="ECO:0000256" key="8">
    <source>
        <dbReference type="RuleBase" id="RU004254"/>
    </source>
</evidence>
<keyword evidence="4" id="KW-0285">Flavoprotein</keyword>
<dbReference type="GO" id="GO:0004489">
    <property type="term" value="F:methylenetetrahydrofolate reductase [NAD(P)H] activity"/>
    <property type="evidence" value="ECO:0007669"/>
    <property type="project" value="InterPro"/>
</dbReference>
<keyword evidence="7" id="KW-0560">Oxidoreductase</keyword>
<protein>
    <recommendedName>
        <fullName evidence="9">MTHFR SAM-binding regulatory domain-containing protein</fullName>
    </recommendedName>
</protein>
<dbReference type="EMBL" id="JAEUBG010005498">
    <property type="protein sequence ID" value="KAH3674560.1"/>
    <property type="molecule type" value="Genomic_DNA"/>
</dbReference>
<feature type="domain" description="MTHFR SAM-binding regulatory" evidence="9">
    <location>
        <begin position="357"/>
        <end position="623"/>
    </location>
</feature>
<evidence type="ECO:0000256" key="2">
    <source>
        <dbReference type="ARBA" id="ARBA00004777"/>
    </source>
</evidence>
<evidence type="ECO:0000256" key="5">
    <source>
        <dbReference type="ARBA" id="ARBA00022827"/>
    </source>
</evidence>
<dbReference type="Proteomes" id="UP000774326">
    <property type="component" value="Unassembled WGS sequence"/>
</dbReference>
<dbReference type="InterPro" id="IPR003171">
    <property type="entry name" value="Mehydrof_redctse-like"/>
</dbReference>
<dbReference type="NCBIfam" id="TIGR00677">
    <property type="entry name" value="fadh2_euk"/>
    <property type="match status" value="1"/>
</dbReference>
<sequence>MSQLKIKDRLEAIQPSTPFMSLEFFPPKTESGISNLLNRMTRLSALSPLFITLTWGAGGSTKDKTLGLLEMIQNNAAAFNVNGEDGKDALCTCMHLTCTNTPLEVIDEALARAKQYGVRNILALRGDKPLADDGTEGHFKYAVDLVRYIKQQYGDFFSIGVAAYPEGHCDGADSSEQDMVADLVYLKEKIDAGADFVITQLFYDVEKFLQFEALVRERVSSSVEIIPGLMPINTFQLFHRAAKLSHASIPEQMLAQFPEDIQNDDDKVKEIGVKIMRAMIEEIYTKTQGRVRGFHFYTLNLEKAVAKIVEDCSLLNRHIEQPAEASADQQQPRSFPLNHSSSNILLTDSVNTSASTQSKVQEILAISTGTGTLGRDATWDDFPNGRFGDSRSPAYGEIDGYGPSLKLTHTKALELWGTPQTLQDISSVFVKYLEATIDAIPWSELPLSSETAFIQEYLIQLNLNKGWFSLASQPAVNCCPSQDKIFGWGPHGGYVFQKSFVELFIPKSDFQTIVQPRLETQAERVSYYVGDSHSQFSSSLDSKSSNAVTWGVFPDREVLQTTIIEEESFKAWCDEAFAIWKEWGKLYPAQSQSRKLIDGIIEDYVLCTVVWHDFTDLDGLWELLLR</sequence>
<reference evidence="10" key="1">
    <citation type="journal article" date="2021" name="Open Biol.">
        <title>Shared evolutionary footprints suggest mitochondrial oxidative damage underlies multiple complex I losses in fungi.</title>
        <authorList>
            <person name="Schikora-Tamarit M.A."/>
            <person name="Marcet-Houben M."/>
            <person name="Nosek J."/>
            <person name="Gabaldon T."/>
        </authorList>
    </citation>
    <scope>NUCLEOTIDE SEQUENCE</scope>
    <source>
        <strain evidence="10">CBS2887</strain>
    </source>
</reference>
<proteinExistence type="inferred from homology"/>
<dbReference type="GO" id="GO:0005829">
    <property type="term" value="C:cytosol"/>
    <property type="evidence" value="ECO:0007669"/>
    <property type="project" value="TreeGrafter"/>
</dbReference>
<dbReference type="Pfam" id="PF21895">
    <property type="entry name" value="MTHFR_C"/>
    <property type="match status" value="1"/>
</dbReference>
<dbReference type="GO" id="GO:0035999">
    <property type="term" value="P:tetrahydrofolate interconversion"/>
    <property type="evidence" value="ECO:0007669"/>
    <property type="project" value="TreeGrafter"/>
</dbReference>
<dbReference type="GO" id="GO:0009086">
    <property type="term" value="P:methionine biosynthetic process"/>
    <property type="evidence" value="ECO:0007669"/>
    <property type="project" value="TreeGrafter"/>
</dbReference>
<dbReference type="CDD" id="cd00537">
    <property type="entry name" value="MTHFR"/>
    <property type="match status" value="1"/>
</dbReference>
<comment type="similarity">
    <text evidence="3">Belongs to the methylenetetrahydrofolate reductase family.</text>
</comment>
<dbReference type="OrthoDB" id="16284at2759"/>
<dbReference type="SUPFAM" id="SSF51730">
    <property type="entry name" value="FAD-linked oxidoreductase"/>
    <property type="match status" value="1"/>
</dbReference>
<accession>A0A9P8PN52</accession>
<keyword evidence="11" id="KW-1185">Reference proteome</keyword>
<comment type="caution">
    <text evidence="10">The sequence shown here is derived from an EMBL/GenBank/DDBJ whole genome shotgun (WGS) entry which is preliminary data.</text>
</comment>
<keyword evidence="6" id="KW-0521">NADP</keyword>
<dbReference type="Pfam" id="PF02219">
    <property type="entry name" value="MTHFR"/>
    <property type="match status" value="1"/>
</dbReference>
<gene>
    <name evidence="10" type="ORF">WICPIJ_009518</name>
</gene>